<keyword evidence="1" id="KW-0732">Signal</keyword>
<gene>
    <name evidence="2" type="ORF">CLV73_0628</name>
</gene>
<name>A0A2M9C736_9FLAO</name>
<organism evidence="2 3">
    <name type="scientific">Chryseobacterium geocarposphaerae</name>
    <dbReference type="NCBI Taxonomy" id="1416776"/>
    <lineage>
        <taxon>Bacteria</taxon>
        <taxon>Pseudomonadati</taxon>
        <taxon>Bacteroidota</taxon>
        <taxon>Flavobacteriia</taxon>
        <taxon>Flavobacteriales</taxon>
        <taxon>Weeksellaceae</taxon>
        <taxon>Chryseobacterium group</taxon>
        <taxon>Chryseobacterium</taxon>
    </lineage>
</organism>
<sequence length="123" mass="14634">MKNLSLIFFFLFCSSISAQRVSINFSLDETNEENKLNKYLEYESLCNKLNFVEKNVSEFVSLDSRYRNLDKILENISEKSKYEIQILIAYGKKFTTFEQRKEKLIEDVSTIKQNFKCLESNFH</sequence>
<comment type="caution">
    <text evidence="2">The sequence shown here is derived from an EMBL/GenBank/DDBJ whole genome shotgun (WGS) entry which is preliminary data.</text>
</comment>
<accession>A0A2M9C736</accession>
<protein>
    <submittedName>
        <fullName evidence="2">Uncharacterized protein</fullName>
    </submittedName>
</protein>
<evidence type="ECO:0000313" key="3">
    <source>
        <dbReference type="Proteomes" id="UP000228740"/>
    </source>
</evidence>
<feature type="chain" id="PRO_5014883394" evidence="1">
    <location>
        <begin position="19"/>
        <end position="123"/>
    </location>
</feature>
<evidence type="ECO:0000256" key="1">
    <source>
        <dbReference type="SAM" id="SignalP"/>
    </source>
</evidence>
<dbReference type="RefSeq" id="WP_100375404.1">
    <property type="nucleotide sequence ID" value="NZ_PGFD01000001.1"/>
</dbReference>
<dbReference type="EMBL" id="PGFD01000001">
    <property type="protein sequence ID" value="PJJ66639.1"/>
    <property type="molecule type" value="Genomic_DNA"/>
</dbReference>
<dbReference type="Proteomes" id="UP000228740">
    <property type="component" value="Unassembled WGS sequence"/>
</dbReference>
<evidence type="ECO:0000313" key="2">
    <source>
        <dbReference type="EMBL" id="PJJ66639.1"/>
    </source>
</evidence>
<dbReference type="AlphaFoldDB" id="A0A2M9C736"/>
<proteinExistence type="predicted"/>
<reference evidence="2 3" key="1">
    <citation type="submission" date="2017-11" db="EMBL/GenBank/DDBJ databases">
        <title>Genomic Encyclopedia of Archaeal and Bacterial Type Strains, Phase II (KMG-II): From Individual Species to Whole Genera.</title>
        <authorList>
            <person name="Goeker M."/>
        </authorList>
    </citation>
    <scope>NUCLEOTIDE SEQUENCE [LARGE SCALE GENOMIC DNA]</scope>
    <source>
        <strain evidence="2 3">DSM 27617</strain>
    </source>
</reference>
<feature type="signal peptide" evidence="1">
    <location>
        <begin position="1"/>
        <end position="18"/>
    </location>
</feature>
<keyword evidence="3" id="KW-1185">Reference proteome</keyword>
<dbReference type="OrthoDB" id="9851539at2"/>